<feature type="non-terminal residue" evidence="5">
    <location>
        <position position="566"/>
    </location>
</feature>
<dbReference type="Gene3D" id="3.60.110.10">
    <property type="entry name" value="Carbon-nitrogen hydrolase"/>
    <property type="match status" value="1"/>
</dbReference>
<dbReference type="EMBL" id="WTVM01000180">
    <property type="protein sequence ID" value="NMG04967.1"/>
    <property type="molecule type" value="Genomic_DNA"/>
</dbReference>
<dbReference type="GO" id="GO:0016747">
    <property type="term" value="F:acyltransferase activity, transferring groups other than amino-acyl groups"/>
    <property type="evidence" value="ECO:0007669"/>
    <property type="project" value="InterPro"/>
</dbReference>
<evidence type="ECO:0000313" key="6">
    <source>
        <dbReference type="Proteomes" id="UP000599523"/>
    </source>
</evidence>
<dbReference type="InterPro" id="IPR001110">
    <property type="entry name" value="UPF0012_CS"/>
</dbReference>
<dbReference type="PANTHER" id="PTHR23088:SF50">
    <property type="entry name" value="HYDROLASE YHCX"/>
    <property type="match status" value="1"/>
</dbReference>
<comment type="caution">
    <text evidence="5">The sequence shown here is derived from an EMBL/GenBank/DDBJ whole genome shotgun (WGS) entry which is preliminary data.</text>
</comment>
<dbReference type="SUPFAM" id="SSF55729">
    <property type="entry name" value="Acyl-CoA N-acyltransferases (Nat)"/>
    <property type="match status" value="1"/>
</dbReference>
<dbReference type="PROSITE" id="PS51186">
    <property type="entry name" value="GNAT"/>
    <property type="match status" value="1"/>
</dbReference>
<organism evidence="5 6">
    <name type="scientific">Azoarcus taiwanensis</name>
    <dbReference type="NCBI Taxonomy" id="666964"/>
    <lineage>
        <taxon>Bacteria</taxon>
        <taxon>Pseudomonadati</taxon>
        <taxon>Pseudomonadota</taxon>
        <taxon>Betaproteobacteria</taxon>
        <taxon>Rhodocyclales</taxon>
        <taxon>Zoogloeaceae</taxon>
        <taxon>Azoarcus</taxon>
    </lineage>
</organism>
<evidence type="ECO:0000313" key="5">
    <source>
        <dbReference type="EMBL" id="NMG04967.1"/>
    </source>
</evidence>
<feature type="region of interest" description="Disordered" evidence="2">
    <location>
        <begin position="1"/>
        <end position="24"/>
    </location>
</feature>
<accession>A0A972FGK5</accession>
<keyword evidence="6" id="KW-1185">Reference proteome</keyword>
<evidence type="ECO:0000256" key="1">
    <source>
        <dbReference type="ARBA" id="ARBA00010613"/>
    </source>
</evidence>
<sequence length="566" mass="65119">MAKKLEDKAKPRKKQRRSSRKATEHRLVLRTSRLSDYDDIREIMDRVYPAMGGAWSREQFAAQIKRFPDGQLCIEDNGKVVAAAISLIVDYNRFGDQHGYWEITGNGYLTTHDPKGDTLYGVDVFVHPDYRDLRLGRRLYDARKSLCEHLNLRRIVAGGRIPGYAKHAKKMAPSRYIELVKKKELRDPILSFQLANDFHVRRLITGYLPEDEESGAFATLIEWNNIHYREPERRAPGKLQFERKSTVRIGAVQWQMRPADSLDELSSQIEFFVDAVSGYKADFVVFPEFFSAPLLSRHQESNPAQAIRELAAYSEELRERMLKLALSYNINIIAGSMPLYENEALYNVSHLLRRDGTWDMQYKLHITPDENAYWGLSGGTRLRVFDTDSARIGILICYDIEFPEVGRILAERGIDILFVPYWTDTKNGYQRVRTCAQARAVENELYVVITGSVGNLPNVENMDIQYSQSAILTPSDFAFPHDSVAAEATPNTEMSLIADLDLDKLKELREQGSVRNTLDRRRDLYRVKLVVAGDLLDQHPVVLEEHEKAQVIEQHRWRQRAAHQGF</sequence>
<dbReference type="Proteomes" id="UP000599523">
    <property type="component" value="Unassembled WGS sequence"/>
</dbReference>
<dbReference type="InterPro" id="IPR036526">
    <property type="entry name" value="C-N_Hydrolase_sf"/>
</dbReference>
<feature type="domain" description="CN hydrolase" evidence="3">
    <location>
        <begin position="247"/>
        <end position="502"/>
    </location>
</feature>
<dbReference type="InterPro" id="IPR003010">
    <property type="entry name" value="C-N_Hydrolase"/>
</dbReference>
<dbReference type="InterPro" id="IPR000182">
    <property type="entry name" value="GNAT_dom"/>
</dbReference>
<dbReference type="Gene3D" id="3.40.630.30">
    <property type="match status" value="1"/>
</dbReference>
<dbReference type="SUPFAM" id="SSF56317">
    <property type="entry name" value="Carbon-nitrogen hydrolase"/>
    <property type="match status" value="1"/>
</dbReference>
<dbReference type="PROSITE" id="PS01227">
    <property type="entry name" value="UPF0012"/>
    <property type="match status" value="1"/>
</dbReference>
<gene>
    <name evidence="5" type="ORF">GPA21_18625</name>
</gene>
<dbReference type="PROSITE" id="PS50263">
    <property type="entry name" value="CN_HYDROLASE"/>
    <property type="match status" value="1"/>
</dbReference>
<dbReference type="CDD" id="cd07574">
    <property type="entry name" value="nitrilase_Rim1_like"/>
    <property type="match status" value="1"/>
</dbReference>
<comment type="similarity">
    <text evidence="1">Belongs to the carbon-nitrogen hydrolase superfamily. NIT1/NIT2 family.</text>
</comment>
<feature type="compositionally biased region" description="Basic residues" evidence="2">
    <location>
        <begin position="10"/>
        <end position="20"/>
    </location>
</feature>
<dbReference type="PANTHER" id="PTHR23088">
    <property type="entry name" value="NITRILASE-RELATED"/>
    <property type="match status" value="1"/>
</dbReference>
<dbReference type="Pfam" id="PF00795">
    <property type="entry name" value="CN_hydrolase"/>
    <property type="match status" value="1"/>
</dbReference>
<dbReference type="AlphaFoldDB" id="A0A972FGK5"/>
<proteinExistence type="inferred from homology"/>
<dbReference type="InterPro" id="IPR016181">
    <property type="entry name" value="Acyl_CoA_acyltransferase"/>
</dbReference>
<evidence type="ECO:0000259" key="4">
    <source>
        <dbReference type="PROSITE" id="PS51186"/>
    </source>
</evidence>
<evidence type="ECO:0000256" key="2">
    <source>
        <dbReference type="SAM" id="MobiDB-lite"/>
    </source>
</evidence>
<dbReference type="CDD" id="cd04301">
    <property type="entry name" value="NAT_SF"/>
    <property type="match status" value="1"/>
</dbReference>
<evidence type="ECO:0000259" key="3">
    <source>
        <dbReference type="PROSITE" id="PS50263"/>
    </source>
</evidence>
<reference evidence="5" key="1">
    <citation type="submission" date="2019-12" db="EMBL/GenBank/DDBJ databases">
        <title>Comparative genomics gives insights into the taxonomy of the Azoarcus-Aromatoleum group and reveals separate origins of nif in the plant-associated Azoarcus and non-plant-associated Aromatoleum sub-groups.</title>
        <authorList>
            <person name="Lafos M."/>
            <person name="Maluk M."/>
            <person name="Batista M."/>
            <person name="Junghare M."/>
            <person name="Carmona M."/>
            <person name="Faoro H."/>
            <person name="Cruz L.M."/>
            <person name="Battistoni F."/>
            <person name="De Souza E."/>
            <person name="Pedrosa F."/>
            <person name="Chen W.-M."/>
            <person name="Poole P.S."/>
            <person name="Dixon R.A."/>
            <person name="James E.K."/>
        </authorList>
    </citation>
    <scope>NUCLEOTIDE SEQUENCE</scope>
    <source>
        <strain evidence="5">NSC3</strain>
    </source>
</reference>
<dbReference type="Pfam" id="PF00583">
    <property type="entry name" value="Acetyltransf_1"/>
    <property type="match status" value="1"/>
</dbReference>
<protein>
    <submittedName>
        <fullName evidence="5">GNAT family N-acetyltransferase</fullName>
    </submittedName>
</protein>
<feature type="domain" description="N-acetyltransferase" evidence="4">
    <location>
        <begin position="27"/>
        <end position="186"/>
    </location>
</feature>
<name>A0A972FGK5_9RHOO</name>